<protein>
    <submittedName>
        <fullName evidence="2">Uncharacterized protein</fullName>
    </submittedName>
</protein>
<dbReference type="AlphaFoldDB" id="A0A843VSW8"/>
<comment type="caution">
    <text evidence="2">The sequence shown here is derived from an EMBL/GenBank/DDBJ whole genome shotgun (WGS) entry which is preliminary data.</text>
</comment>
<evidence type="ECO:0000313" key="2">
    <source>
        <dbReference type="EMBL" id="MQL99045.1"/>
    </source>
</evidence>
<reference evidence="2" key="1">
    <citation type="submission" date="2017-07" db="EMBL/GenBank/DDBJ databases">
        <title>Taro Niue Genome Assembly and Annotation.</title>
        <authorList>
            <person name="Atibalentja N."/>
            <person name="Keating K."/>
            <person name="Fields C.J."/>
        </authorList>
    </citation>
    <scope>NUCLEOTIDE SEQUENCE</scope>
    <source>
        <strain evidence="2">Niue_2</strain>
        <tissue evidence="2">Leaf</tissue>
    </source>
</reference>
<proteinExistence type="predicted"/>
<dbReference type="Proteomes" id="UP000652761">
    <property type="component" value="Unassembled WGS sequence"/>
</dbReference>
<sequence>MGRIYGAWSMIGLQFWEEEQSWEGFVCDISSGSSSVPPPLAVGSGEFTPPSPRVPVAGPSSVPPPLAVGSGQSTPSPPTVAGMYI</sequence>
<feature type="region of interest" description="Disordered" evidence="1">
    <location>
        <begin position="37"/>
        <end position="85"/>
    </location>
</feature>
<name>A0A843VSW8_COLES</name>
<evidence type="ECO:0000313" key="3">
    <source>
        <dbReference type="Proteomes" id="UP000652761"/>
    </source>
</evidence>
<gene>
    <name evidence="2" type="ORF">Taro_031768</name>
</gene>
<keyword evidence="3" id="KW-1185">Reference proteome</keyword>
<evidence type="ECO:0000256" key="1">
    <source>
        <dbReference type="SAM" id="MobiDB-lite"/>
    </source>
</evidence>
<dbReference type="EMBL" id="NMUH01002286">
    <property type="protein sequence ID" value="MQL99045.1"/>
    <property type="molecule type" value="Genomic_DNA"/>
</dbReference>
<accession>A0A843VSW8</accession>
<organism evidence="2 3">
    <name type="scientific">Colocasia esculenta</name>
    <name type="common">Wild taro</name>
    <name type="synonym">Arum esculentum</name>
    <dbReference type="NCBI Taxonomy" id="4460"/>
    <lineage>
        <taxon>Eukaryota</taxon>
        <taxon>Viridiplantae</taxon>
        <taxon>Streptophyta</taxon>
        <taxon>Embryophyta</taxon>
        <taxon>Tracheophyta</taxon>
        <taxon>Spermatophyta</taxon>
        <taxon>Magnoliopsida</taxon>
        <taxon>Liliopsida</taxon>
        <taxon>Araceae</taxon>
        <taxon>Aroideae</taxon>
        <taxon>Colocasieae</taxon>
        <taxon>Colocasia</taxon>
    </lineage>
</organism>